<dbReference type="EMBL" id="UZAU01000420">
    <property type="status" value="NOT_ANNOTATED_CDS"/>
    <property type="molecule type" value="Genomic_DNA"/>
</dbReference>
<protein>
    <submittedName>
        <fullName evidence="2">Uncharacterized protein</fullName>
    </submittedName>
</protein>
<accession>A0A803PQC2</accession>
<reference evidence="2" key="2">
    <citation type="submission" date="2021-03" db="UniProtKB">
        <authorList>
            <consortium name="EnsemblPlants"/>
        </authorList>
    </citation>
    <scope>IDENTIFICATION</scope>
</reference>
<organism evidence="2 3">
    <name type="scientific">Cannabis sativa</name>
    <name type="common">Hemp</name>
    <name type="synonym">Marijuana</name>
    <dbReference type="NCBI Taxonomy" id="3483"/>
    <lineage>
        <taxon>Eukaryota</taxon>
        <taxon>Viridiplantae</taxon>
        <taxon>Streptophyta</taxon>
        <taxon>Embryophyta</taxon>
        <taxon>Tracheophyta</taxon>
        <taxon>Spermatophyta</taxon>
        <taxon>Magnoliopsida</taxon>
        <taxon>eudicotyledons</taxon>
        <taxon>Gunneridae</taxon>
        <taxon>Pentapetalae</taxon>
        <taxon>rosids</taxon>
        <taxon>fabids</taxon>
        <taxon>Rosales</taxon>
        <taxon>Cannabaceae</taxon>
        <taxon>Cannabis</taxon>
    </lineage>
</organism>
<keyword evidence="3" id="KW-1185">Reference proteome</keyword>
<name>A0A803PQC2_CANSA</name>
<dbReference type="EnsemblPlants" id="evm.model.05.415">
    <property type="protein sequence ID" value="cds.evm.model.05.415"/>
    <property type="gene ID" value="evm.TU.05.415"/>
</dbReference>
<dbReference type="Proteomes" id="UP000596661">
    <property type="component" value="Chromosome 5"/>
</dbReference>
<reference evidence="2" key="1">
    <citation type="submission" date="2018-11" db="EMBL/GenBank/DDBJ databases">
        <authorList>
            <person name="Grassa J C."/>
        </authorList>
    </citation>
    <scope>NUCLEOTIDE SEQUENCE [LARGE SCALE GENOMIC DNA]</scope>
</reference>
<dbReference type="Gramene" id="evm.model.05.415">
    <property type="protein sequence ID" value="cds.evm.model.05.415"/>
    <property type="gene ID" value="evm.TU.05.415"/>
</dbReference>
<sequence length="105" mass="11060">MRSPPARSSKGIMPTPRGPSTATAAQAAPIEKELHSKRSHDRPVPSAKKLKLNPSLASSKDFGVSSDSEETELEFEPPLTKSTPAPPRVSSATKATVAAKGKQPM</sequence>
<evidence type="ECO:0000256" key="1">
    <source>
        <dbReference type="SAM" id="MobiDB-lite"/>
    </source>
</evidence>
<evidence type="ECO:0000313" key="3">
    <source>
        <dbReference type="Proteomes" id="UP000596661"/>
    </source>
</evidence>
<feature type="region of interest" description="Disordered" evidence="1">
    <location>
        <begin position="1"/>
        <end position="105"/>
    </location>
</feature>
<proteinExistence type="predicted"/>
<evidence type="ECO:0000313" key="2">
    <source>
        <dbReference type="EnsemblPlants" id="cds.evm.model.05.415"/>
    </source>
</evidence>
<dbReference type="AlphaFoldDB" id="A0A803PQC2"/>